<dbReference type="RefSeq" id="WP_348704761.1">
    <property type="nucleotide sequence ID" value="NZ_CAXIYA010000022.1"/>
</dbReference>
<reference evidence="1 2" key="1">
    <citation type="submission" date="2024-05" db="EMBL/GenBank/DDBJ databases">
        <authorList>
            <person name="Duchaud E."/>
        </authorList>
    </citation>
    <scope>NUCLEOTIDE SEQUENCE [LARGE SCALE GENOMIC DNA]</scope>
    <source>
        <strain evidence="1">Ena-SAMPLE-TAB-13-05-2024-13:56:06:370-140305</strain>
    </source>
</reference>
<sequence length="137" mass="15843">MIIHRIKEFIVFKNISVTDFEISIGDFNGVISHSIDNNIEIHSELLLKITKTYSDLNISWLITGNGTMLKDANIDDLESISIESILDYILANADKFRDEPKIEAIVSLFSNFEQQKKLQSMYEKIDKYEKLIDNKLK</sequence>
<dbReference type="Proteomes" id="UP001497602">
    <property type="component" value="Unassembled WGS sequence"/>
</dbReference>
<dbReference type="EMBL" id="CAXJRC010000033">
    <property type="protein sequence ID" value="CAL2107255.1"/>
    <property type="molecule type" value="Genomic_DNA"/>
</dbReference>
<organism evidence="1 2">
    <name type="scientific">Tenacibaculum vairaonense</name>
    <dbReference type="NCBI Taxonomy" id="3137860"/>
    <lineage>
        <taxon>Bacteria</taxon>
        <taxon>Pseudomonadati</taxon>
        <taxon>Bacteroidota</taxon>
        <taxon>Flavobacteriia</taxon>
        <taxon>Flavobacteriales</taxon>
        <taxon>Flavobacteriaceae</taxon>
        <taxon>Tenacibaculum</taxon>
    </lineage>
</organism>
<keyword evidence="2" id="KW-1185">Reference proteome</keyword>
<name>A0ABP1FA88_9FLAO</name>
<comment type="caution">
    <text evidence="1">The sequence shown here is derived from an EMBL/GenBank/DDBJ whole genome shotgun (WGS) entry which is preliminary data.</text>
</comment>
<evidence type="ECO:0000313" key="2">
    <source>
        <dbReference type="Proteomes" id="UP001497602"/>
    </source>
</evidence>
<proteinExistence type="predicted"/>
<evidence type="ECO:0008006" key="3">
    <source>
        <dbReference type="Google" id="ProtNLM"/>
    </source>
</evidence>
<protein>
    <recommendedName>
        <fullName evidence="3">XRE family transcriptional regulator</fullName>
    </recommendedName>
</protein>
<accession>A0ABP1FA88</accession>
<gene>
    <name evidence="1" type="ORF">T190115A13A_30101</name>
</gene>
<evidence type="ECO:0000313" key="1">
    <source>
        <dbReference type="EMBL" id="CAL2107255.1"/>
    </source>
</evidence>